<feature type="coiled-coil region" evidence="7">
    <location>
        <begin position="493"/>
        <end position="520"/>
    </location>
</feature>
<keyword evidence="3 6" id="KW-0812">Transmembrane</keyword>
<reference evidence="9 10" key="1">
    <citation type="submission" date="2021-06" db="EMBL/GenBank/DDBJ databases">
        <authorList>
            <person name="Sun Q."/>
            <person name="Li D."/>
        </authorList>
    </citation>
    <scope>NUCLEOTIDE SEQUENCE [LARGE SCALE GENOMIC DNA]</scope>
    <source>
        <strain evidence="9 10">MSJ-5</strain>
    </source>
</reference>
<dbReference type="PANTHER" id="PTHR46795:SF3">
    <property type="entry name" value="ABC TRANSPORTER PERMEASE"/>
    <property type="match status" value="1"/>
</dbReference>
<keyword evidence="4 6" id="KW-1133">Transmembrane helix</keyword>
<dbReference type="InterPro" id="IPR027022">
    <property type="entry name" value="ABC_permease_BceB-typ"/>
</dbReference>
<feature type="transmembrane region" description="Helical" evidence="6">
    <location>
        <begin position="236"/>
        <end position="257"/>
    </location>
</feature>
<evidence type="ECO:0000256" key="7">
    <source>
        <dbReference type="SAM" id="Coils"/>
    </source>
</evidence>
<keyword evidence="10" id="KW-1185">Reference proteome</keyword>
<proteinExistence type="inferred from homology"/>
<dbReference type="PANTHER" id="PTHR46795">
    <property type="entry name" value="ABC TRANSPORTER PERMEASE-RELATED-RELATED"/>
    <property type="match status" value="1"/>
</dbReference>
<evidence type="ECO:0000313" key="9">
    <source>
        <dbReference type="EMBL" id="MBU5674906.1"/>
    </source>
</evidence>
<evidence type="ECO:0000256" key="4">
    <source>
        <dbReference type="ARBA" id="ARBA00022989"/>
    </source>
</evidence>
<gene>
    <name evidence="9" type="ORF">KQI88_00565</name>
</gene>
<feature type="transmembrane region" description="Helical" evidence="6">
    <location>
        <begin position="552"/>
        <end position="572"/>
    </location>
</feature>
<feature type="domain" description="ABC3 transporter permease C-terminal" evidence="8">
    <location>
        <begin position="59"/>
        <end position="171"/>
    </location>
</feature>
<comment type="caution">
    <text evidence="9">The sequence shown here is derived from an EMBL/GenBank/DDBJ whole genome shotgun (WGS) entry which is preliminary data.</text>
</comment>
<keyword evidence="6" id="KW-0813">Transport</keyword>
<feature type="transmembrane region" description="Helical" evidence="6">
    <location>
        <begin position="197"/>
        <end position="216"/>
    </location>
</feature>
<feature type="transmembrane region" description="Helical" evidence="6">
    <location>
        <begin position="606"/>
        <end position="627"/>
    </location>
</feature>
<feature type="transmembrane region" description="Helical" evidence="6">
    <location>
        <begin position="647"/>
        <end position="666"/>
    </location>
</feature>
<dbReference type="PIRSF" id="PIRSF018968">
    <property type="entry name" value="ABC_permease_BceB"/>
    <property type="match status" value="1"/>
</dbReference>
<dbReference type="EMBL" id="JAHLQK010000001">
    <property type="protein sequence ID" value="MBU5674906.1"/>
    <property type="molecule type" value="Genomic_DNA"/>
</dbReference>
<dbReference type="Proteomes" id="UP000779508">
    <property type="component" value="Unassembled WGS sequence"/>
</dbReference>
<sequence>MYFNIAINNIKKSFKDYAIYFITLTLAVCIFYNFNSMNSQTVMQDMNKIEVLVKLISYISIFISVVFGGLVIYANNALLKKRKKEFGIYTTLGMSKTKVSKILIYETFVVGMISLVTGLLLGIVLSQGISVITGKLFEFNMEEYKFIISTNAIGKTFIYFGAMFILVMIFNTVVVSKHKLIDMINASKKNEEIKTRNPIVSVIIFILSLAVLSRAYYLGWKFAPTPKNINFPLSIIWGSAGTLLFFFGLAGFILVILKKNPQIYLKRLNIFVIKQFNNKINTNFISMAIICLMLFVTIVMSSSSLSIKTKLEERLENLTPFDANIELNIRSDQQEVRDIEKALKTVDFQLRESYKYAVLDVYGTDIKVSNLLNEYANKDLKARLKNYVGNLKTIGISQYNEMKKLKGESTIELKANEALLLTRDNDEKQAINNLIKDKNGIDINGKKYTLINGKKYTLKTDIDLKEIEYNLIAIVPDYAVENMTKYYSTMYMKNIDEMAKEDLEEQVKELKQKFSNLDYDYDKILNKYGFILRAETRTQVYNETKNAIGTNLYIGIYLGFVFLIASAAVLAIQQLTEASDSVNRYKTLKKIGASDHMINKTIFTQILIHFMAPLMLALVHSIVALVIIGRLSKYAGLLAIFKLGPTIFITGIVVIVIYGSYLYAAYTGYKNIVKSS</sequence>
<evidence type="ECO:0000256" key="1">
    <source>
        <dbReference type="ARBA" id="ARBA00004651"/>
    </source>
</evidence>
<evidence type="ECO:0000313" key="10">
    <source>
        <dbReference type="Proteomes" id="UP000779508"/>
    </source>
</evidence>
<feature type="transmembrane region" description="Helical" evidence="6">
    <location>
        <begin position="102"/>
        <end position="125"/>
    </location>
</feature>
<feature type="transmembrane region" description="Helical" evidence="6">
    <location>
        <begin position="55"/>
        <end position="74"/>
    </location>
</feature>
<evidence type="ECO:0000256" key="6">
    <source>
        <dbReference type="PIRNR" id="PIRNR018968"/>
    </source>
</evidence>
<feature type="transmembrane region" description="Helical" evidence="6">
    <location>
        <begin position="17"/>
        <end position="35"/>
    </location>
</feature>
<keyword evidence="2 6" id="KW-1003">Cell membrane</keyword>
<comment type="similarity">
    <text evidence="6">Belongs to the ABC-4 integral membrane protein family.</text>
</comment>
<evidence type="ECO:0000256" key="3">
    <source>
        <dbReference type="ARBA" id="ARBA00022692"/>
    </source>
</evidence>
<dbReference type="RefSeq" id="WP_216414423.1">
    <property type="nucleotide sequence ID" value="NZ_JAHLQK010000001.1"/>
</dbReference>
<evidence type="ECO:0000256" key="2">
    <source>
        <dbReference type="ARBA" id="ARBA00022475"/>
    </source>
</evidence>
<keyword evidence="5 6" id="KW-0472">Membrane</keyword>
<protein>
    <submittedName>
        <fullName evidence="9">FtsX-like permease family protein</fullName>
    </submittedName>
</protein>
<accession>A0ABS6FYC5</accession>
<dbReference type="InterPro" id="IPR003838">
    <property type="entry name" value="ABC3_permease_C"/>
</dbReference>
<feature type="transmembrane region" description="Helical" evidence="6">
    <location>
        <begin position="157"/>
        <end position="176"/>
    </location>
</feature>
<keyword evidence="7" id="KW-0175">Coiled coil</keyword>
<comment type="subcellular location">
    <subcellularLocation>
        <location evidence="1 6">Cell membrane</location>
        <topology evidence="1 6">Multi-pass membrane protein</topology>
    </subcellularLocation>
</comment>
<feature type="transmembrane region" description="Helical" evidence="6">
    <location>
        <begin position="284"/>
        <end position="305"/>
    </location>
</feature>
<organism evidence="9 10">
    <name type="scientific">Alkaliphilus flagellatus</name>
    <dbReference type="NCBI Taxonomy" id="2841507"/>
    <lineage>
        <taxon>Bacteria</taxon>
        <taxon>Bacillati</taxon>
        <taxon>Bacillota</taxon>
        <taxon>Clostridia</taxon>
        <taxon>Peptostreptococcales</taxon>
        <taxon>Natronincolaceae</taxon>
        <taxon>Alkaliphilus</taxon>
    </lineage>
</organism>
<evidence type="ECO:0000259" key="8">
    <source>
        <dbReference type="Pfam" id="PF02687"/>
    </source>
</evidence>
<dbReference type="Pfam" id="PF02687">
    <property type="entry name" value="FtsX"/>
    <property type="match status" value="1"/>
</dbReference>
<dbReference type="InterPro" id="IPR052536">
    <property type="entry name" value="ABC-4_Integral_Memb_Prot"/>
</dbReference>
<evidence type="ECO:0000256" key="5">
    <source>
        <dbReference type="ARBA" id="ARBA00023136"/>
    </source>
</evidence>
<name>A0ABS6FYC5_9FIRM</name>